<dbReference type="GO" id="GO:0016787">
    <property type="term" value="F:hydrolase activity"/>
    <property type="evidence" value="ECO:0007669"/>
    <property type="project" value="InterPro"/>
</dbReference>
<proteinExistence type="predicted"/>
<keyword evidence="2" id="KW-1185">Reference proteome</keyword>
<organism evidence="1 2">
    <name type="scientific">Pseudogulbenkiania ferrooxidans 2002</name>
    <dbReference type="NCBI Taxonomy" id="279714"/>
    <lineage>
        <taxon>Bacteria</taxon>
        <taxon>Pseudomonadati</taxon>
        <taxon>Pseudomonadota</taxon>
        <taxon>Betaproteobacteria</taxon>
        <taxon>Neisseriales</taxon>
        <taxon>Chromobacteriaceae</taxon>
        <taxon>Pseudogulbenkiania</taxon>
    </lineage>
</organism>
<evidence type="ECO:0008006" key="3">
    <source>
        <dbReference type="Google" id="ProtNLM"/>
    </source>
</evidence>
<dbReference type="AlphaFoldDB" id="B9YZJ9"/>
<reference evidence="1 2" key="1">
    <citation type="submission" date="2009-02" db="EMBL/GenBank/DDBJ databases">
        <title>Sequencing of the draft genome and assembly of Lutiella nitroferrum 2002.</title>
        <authorList>
            <consortium name="US DOE Joint Genome Institute (JGI-PGF)"/>
            <person name="Lucas S."/>
            <person name="Copeland A."/>
            <person name="Lapidus A."/>
            <person name="Glavina del Rio T."/>
            <person name="Tice H."/>
            <person name="Bruce D."/>
            <person name="Goodwin L."/>
            <person name="Pitluck S."/>
            <person name="Larimer F."/>
            <person name="Land M.L."/>
            <person name="Hauser L."/>
            <person name="Coates J.D."/>
        </authorList>
    </citation>
    <scope>NUCLEOTIDE SEQUENCE [LARGE SCALE GENOMIC DNA]</scope>
    <source>
        <strain evidence="1 2">2002</strain>
    </source>
</reference>
<evidence type="ECO:0000313" key="1">
    <source>
        <dbReference type="EMBL" id="EEG10552.1"/>
    </source>
</evidence>
<dbReference type="SUPFAM" id="SSF53474">
    <property type="entry name" value="alpha/beta-Hydrolases"/>
    <property type="match status" value="1"/>
</dbReference>
<dbReference type="InterPro" id="IPR010662">
    <property type="entry name" value="RBBP9/YdeN"/>
</dbReference>
<dbReference type="Pfam" id="PF06821">
    <property type="entry name" value="Ser_hydrolase"/>
    <property type="match status" value="1"/>
</dbReference>
<dbReference type="EMBL" id="ACIS01000001">
    <property type="protein sequence ID" value="EEG10552.1"/>
    <property type="molecule type" value="Genomic_DNA"/>
</dbReference>
<protein>
    <recommendedName>
        <fullName evidence="3">Alpha/beta hydrolase</fullName>
    </recommendedName>
</protein>
<dbReference type="Gene3D" id="3.40.50.1820">
    <property type="entry name" value="alpha/beta hydrolase"/>
    <property type="match status" value="1"/>
</dbReference>
<comment type="caution">
    <text evidence="1">The sequence shown here is derived from an EMBL/GenBank/DDBJ whole genome shotgun (WGS) entry which is preliminary data.</text>
</comment>
<evidence type="ECO:0000313" key="2">
    <source>
        <dbReference type="Proteomes" id="UP000003165"/>
    </source>
</evidence>
<dbReference type="Proteomes" id="UP000003165">
    <property type="component" value="Unassembled WGS sequence"/>
</dbReference>
<gene>
    <name evidence="1" type="ORF">FuraDRAFT_0534</name>
</gene>
<dbReference type="InterPro" id="IPR029058">
    <property type="entry name" value="AB_hydrolase_fold"/>
</dbReference>
<dbReference type="eggNOG" id="COG3545">
    <property type="taxonomic scope" value="Bacteria"/>
</dbReference>
<sequence>MRHDYADFDFIIQPGWNNSAPEHWQSHWQHSLGARRVDNEEWNTPRLEDWLDGLDRAVEASRRPVVVIAHSLGCVTVAHYARRHPHKLAGALLVAPADVERASAPPALLPFAPLPVAPLPFAARIVASDSDPFCLPLRSARLASLWQAPLVWLRHGGHINVASGHHQWEEGLAELDALLDAVSARQCGGAQRRQA</sequence>
<accession>B9YZJ9</accession>
<name>B9YZJ9_9NEIS</name>
<dbReference type="RefSeq" id="WP_008952554.1">
    <property type="nucleotide sequence ID" value="NZ_ACIS01000001.1"/>
</dbReference>